<evidence type="ECO:0000256" key="4">
    <source>
        <dbReference type="ARBA" id="ARBA00022989"/>
    </source>
</evidence>
<dbReference type="Pfam" id="PF01566">
    <property type="entry name" value="Nramp"/>
    <property type="match status" value="1"/>
</dbReference>
<feature type="transmembrane region" description="Helical" evidence="6">
    <location>
        <begin position="333"/>
        <end position="352"/>
    </location>
</feature>
<feature type="transmembrane region" description="Helical" evidence="6">
    <location>
        <begin position="394"/>
        <end position="415"/>
    </location>
</feature>
<name>A0A1J5R828_9ZZZZ</name>
<dbReference type="GO" id="GO:0015086">
    <property type="term" value="F:cadmium ion transmembrane transporter activity"/>
    <property type="evidence" value="ECO:0007669"/>
    <property type="project" value="TreeGrafter"/>
</dbReference>
<feature type="transmembrane region" description="Helical" evidence="6">
    <location>
        <begin position="290"/>
        <end position="312"/>
    </location>
</feature>
<evidence type="ECO:0000256" key="3">
    <source>
        <dbReference type="ARBA" id="ARBA00022692"/>
    </source>
</evidence>
<dbReference type="EMBL" id="MLJW01000256">
    <property type="protein sequence ID" value="OIQ91522.1"/>
    <property type="molecule type" value="Genomic_DNA"/>
</dbReference>
<dbReference type="GO" id="GO:0034755">
    <property type="term" value="P:iron ion transmembrane transport"/>
    <property type="evidence" value="ECO:0007669"/>
    <property type="project" value="TreeGrafter"/>
</dbReference>
<dbReference type="PANTHER" id="PTHR11706:SF33">
    <property type="entry name" value="NATURAL RESISTANCE-ASSOCIATED MACROPHAGE PROTEIN 2"/>
    <property type="match status" value="1"/>
</dbReference>
<feature type="transmembrane region" description="Helical" evidence="6">
    <location>
        <begin position="235"/>
        <end position="261"/>
    </location>
</feature>
<organism evidence="7">
    <name type="scientific">mine drainage metagenome</name>
    <dbReference type="NCBI Taxonomy" id="410659"/>
    <lineage>
        <taxon>unclassified sequences</taxon>
        <taxon>metagenomes</taxon>
        <taxon>ecological metagenomes</taxon>
    </lineage>
</organism>
<dbReference type="InterPro" id="IPR001046">
    <property type="entry name" value="NRAMP_fam"/>
</dbReference>
<keyword evidence="3 6" id="KW-0812">Transmembrane</keyword>
<keyword evidence="2" id="KW-0813">Transport</keyword>
<accession>A0A1J5R828</accession>
<comment type="caution">
    <text evidence="7">The sequence shown here is derived from an EMBL/GenBank/DDBJ whole genome shotgun (WGS) entry which is preliminary data.</text>
</comment>
<comment type="subcellular location">
    <subcellularLocation>
        <location evidence="1">Membrane</location>
        <topology evidence="1">Multi-pass membrane protein</topology>
    </subcellularLocation>
</comment>
<evidence type="ECO:0000256" key="2">
    <source>
        <dbReference type="ARBA" id="ARBA00022448"/>
    </source>
</evidence>
<feature type="transmembrane region" description="Helical" evidence="6">
    <location>
        <begin position="21"/>
        <end position="46"/>
    </location>
</feature>
<evidence type="ECO:0000256" key="5">
    <source>
        <dbReference type="ARBA" id="ARBA00023136"/>
    </source>
</evidence>
<feature type="transmembrane region" description="Helical" evidence="6">
    <location>
        <begin position="52"/>
        <end position="71"/>
    </location>
</feature>
<keyword evidence="5 6" id="KW-0472">Membrane</keyword>
<feature type="transmembrane region" description="Helical" evidence="6">
    <location>
        <begin position="157"/>
        <end position="175"/>
    </location>
</feature>
<sequence length="421" mass="43720">MNSRPGAALAASLPPATRWRTFLAVLGPGLVVMLADTDVGSVLTAAQSGAQWGYRLLALQLALVPILFVVQELTVRLGIFTGKGHGELIRECFGAGWAWVSVGGLAVATVGALLTEFSGVAGVAELFGIGRGVSLSLAAGFLLLIVWTGSYRRVERVAIALGLFELVFIGVALRAPVHGGALWHGLFDVPLHDHGYWYLVAANIGAVIMPWMVFYQQSAVADKGLQPEQYTAARWDTAMGALLTQIVMAAVLIVAAATLWAGHRSPPLNTVGQVAQALTPFLGPLLGRTLFGLGLLGAAMVAAIVVALAAAWGFGEVTGYKHSLEHHPLEAPWFYVVFSVGVIGGALIVALAPDLVALSVGVEVMNALLLPLVLGFLVALALKALPAEHRPRGVYLGVVLAVVIATSALGVYGGLSGLLGG</sequence>
<evidence type="ECO:0000313" key="7">
    <source>
        <dbReference type="EMBL" id="OIQ91522.1"/>
    </source>
</evidence>
<evidence type="ECO:0000256" key="1">
    <source>
        <dbReference type="ARBA" id="ARBA00004141"/>
    </source>
</evidence>
<dbReference type="PANTHER" id="PTHR11706">
    <property type="entry name" value="SOLUTE CARRIER PROTEIN FAMILY 11 MEMBER"/>
    <property type="match status" value="1"/>
</dbReference>
<keyword evidence="4 6" id="KW-1133">Transmembrane helix</keyword>
<feature type="transmembrane region" description="Helical" evidence="6">
    <location>
        <begin position="126"/>
        <end position="145"/>
    </location>
</feature>
<evidence type="ECO:0000256" key="6">
    <source>
        <dbReference type="SAM" id="Phobius"/>
    </source>
</evidence>
<dbReference type="AlphaFoldDB" id="A0A1J5R828"/>
<feature type="transmembrane region" description="Helical" evidence="6">
    <location>
        <begin position="195"/>
        <end position="214"/>
    </location>
</feature>
<proteinExistence type="predicted"/>
<dbReference type="GO" id="GO:0005886">
    <property type="term" value="C:plasma membrane"/>
    <property type="evidence" value="ECO:0007669"/>
    <property type="project" value="TreeGrafter"/>
</dbReference>
<gene>
    <name evidence="7" type="primary">mntH_11</name>
    <name evidence="7" type="ORF">GALL_265330</name>
</gene>
<reference evidence="7" key="1">
    <citation type="submission" date="2016-10" db="EMBL/GenBank/DDBJ databases">
        <title>Sequence of Gallionella enrichment culture.</title>
        <authorList>
            <person name="Poehlein A."/>
            <person name="Muehling M."/>
            <person name="Daniel R."/>
        </authorList>
    </citation>
    <scope>NUCLEOTIDE SEQUENCE</scope>
</reference>
<protein>
    <submittedName>
        <fullName evidence="7">Divalent metal cation transporter MntH</fullName>
    </submittedName>
</protein>
<feature type="transmembrane region" description="Helical" evidence="6">
    <location>
        <begin position="92"/>
        <end position="114"/>
    </location>
</feature>
<dbReference type="GO" id="GO:0005384">
    <property type="term" value="F:manganese ion transmembrane transporter activity"/>
    <property type="evidence" value="ECO:0007669"/>
    <property type="project" value="TreeGrafter"/>
</dbReference>
<feature type="transmembrane region" description="Helical" evidence="6">
    <location>
        <begin position="364"/>
        <end position="382"/>
    </location>
</feature>